<protein>
    <submittedName>
        <fullName evidence="2">Uncharacterized protein</fullName>
    </submittedName>
</protein>
<accession>C4L0Y1</accession>
<feature type="transmembrane region" description="Helical" evidence="1">
    <location>
        <begin position="67"/>
        <end position="88"/>
    </location>
</feature>
<dbReference type="EMBL" id="CP001615">
    <property type="protein sequence ID" value="ACQ70944.1"/>
    <property type="molecule type" value="Genomic_DNA"/>
</dbReference>
<evidence type="ECO:0000313" key="3">
    <source>
        <dbReference type="Proteomes" id="UP000000716"/>
    </source>
</evidence>
<evidence type="ECO:0000256" key="1">
    <source>
        <dbReference type="SAM" id="Phobius"/>
    </source>
</evidence>
<organism evidence="2 3">
    <name type="scientific">Exiguobacterium sp. (strain ATCC BAA-1283 / AT1b)</name>
    <dbReference type="NCBI Taxonomy" id="360911"/>
    <lineage>
        <taxon>Bacteria</taxon>
        <taxon>Bacillati</taxon>
        <taxon>Bacillota</taxon>
        <taxon>Bacilli</taxon>
        <taxon>Bacillales</taxon>
        <taxon>Bacillales Family XII. Incertae Sedis</taxon>
        <taxon>Exiguobacterium</taxon>
    </lineage>
</organism>
<keyword evidence="1" id="KW-0472">Membrane</keyword>
<keyword evidence="1" id="KW-1133">Transmembrane helix</keyword>
<feature type="transmembrane region" description="Helical" evidence="1">
    <location>
        <begin position="32"/>
        <end position="55"/>
    </location>
</feature>
<dbReference type="AlphaFoldDB" id="C4L0Y1"/>
<reference evidence="2 3" key="1">
    <citation type="journal article" date="2011" name="J. Bacteriol.">
        <title>Complete genome sequence of the Thermophilic Bacterium Exiguobacterium sp. AT1b.</title>
        <authorList>
            <person name="Vishnivetskaya T.A."/>
            <person name="Lucas S."/>
            <person name="Copeland A."/>
            <person name="Lapidus A."/>
            <person name="Glavina Del Rio T."/>
            <person name="Dalin E."/>
            <person name="Tice H."/>
            <person name="Bruce D.C."/>
            <person name="Goodwin L.A."/>
            <person name="Pitluck S."/>
            <person name="Saunders E."/>
            <person name="Brettin T."/>
            <person name="Detter C."/>
            <person name="Han C."/>
            <person name="Larimer F."/>
            <person name="Land M.L."/>
            <person name="Hauser L.J."/>
            <person name="Kyrpides N.C."/>
            <person name="Ovchinnikova G."/>
            <person name="Kathariou S."/>
            <person name="Ramaley R.F."/>
            <person name="Rodrigues D.F."/>
            <person name="Hendrix C."/>
            <person name="Richardson P."/>
            <person name="Tiedje J.M."/>
        </authorList>
    </citation>
    <scope>NUCLEOTIDE SEQUENCE [LARGE SCALE GENOMIC DNA]</scope>
    <source>
        <strain evidence="3">ATCC BAA-1283 / AT1b</strain>
    </source>
</reference>
<keyword evidence="3" id="KW-1185">Reference proteome</keyword>
<keyword evidence="1" id="KW-0812">Transmembrane</keyword>
<dbReference type="HOGENOM" id="CLU_2408902_0_0_9"/>
<gene>
    <name evidence="2" type="ordered locus">EAT1b_2020</name>
</gene>
<evidence type="ECO:0000313" key="2">
    <source>
        <dbReference type="EMBL" id="ACQ70944.1"/>
    </source>
</evidence>
<proteinExistence type="predicted"/>
<dbReference type="KEGG" id="eat:EAT1b_2020"/>
<dbReference type="Proteomes" id="UP000000716">
    <property type="component" value="Chromosome"/>
</dbReference>
<name>C4L0Y1_EXISA</name>
<sequence length="101" mass="11193">MIEEAFDLLSWLGMTKGEKTGRPFFGDVSKRAVTLVLLSSLMLMSGVKLLLVYLIPTAYLEDDIVAVLPGIVGLLVALVYILVLERLLHDQAVSRNDEDEM</sequence>